<dbReference type="InterPro" id="IPR050733">
    <property type="entry name" value="Vitellogenin/Apolipophorin"/>
</dbReference>
<dbReference type="PROSITE" id="PS51211">
    <property type="entry name" value="VITELLOGENIN"/>
    <property type="match status" value="1"/>
</dbReference>
<evidence type="ECO:0000256" key="5">
    <source>
        <dbReference type="PROSITE-ProRule" id="PRU00557"/>
    </source>
</evidence>
<keyword evidence="3" id="KW-1015">Disulfide bond</keyword>
<evidence type="ECO:0000256" key="2">
    <source>
        <dbReference type="ARBA" id="ARBA00022761"/>
    </source>
</evidence>
<dbReference type="InterPro" id="IPR015816">
    <property type="entry name" value="Vitellinogen_b-sht_N"/>
</dbReference>
<sequence>MLKLALLGIILDISWCLQPGLQYQYKYSGKVTTGMTEVTPQVAAAGMTADLLIWVNVDTQIKFQLTNIKVGDMNGDGGCDPRNPPIQYSVLENHTEHLTKPFMVKLTDGQMTEILAPSSDPSWITNVRRSILNLFNIPVLQVNFGGEKKIFKAEPVFARNQQTPMGNCKSVYTLTRLVDVLEEAENKSTQANIVEDVQFSEDKPETSKYSSQGVYTNPYYNPRLEQLREEVVDSRPMMDDKIWRLIRDVDFAKCEKPVVLNCAGVVMISKAGKPNCGEDYFSSFSNSIYTLRGGQDGVRVERAIVDGFYIVDPLYGAAKEHLTTFVNQTIAFMTMTREKCNLQTILVIFHSVEEGGSIHTRRKDSNQQFSMIQTVSGVTPSPEGIQTLKDQLLQMLQTLPEILATGQSVKTVGDLEAFTQNLHYLTMEDLKEIYDTIEGSPRMSIPSLQLYMKLCAASGAEHVTLFLLDKLKNNDNLRHVHLEFMLNMAANIKTNRLIEPIMNYMMNDLQDPLYRGMGIINFAILATRLCLHPCRSDPTAQPCKELVETDFLKFMADGLNDESKPLRDRLIYMFALNNFKTEKIVPIIKPYALGSVTSSVEMRTFAMYALRSENLPFSAKAETLQILMSVLENPVDHHRVREDAFSMIMSWFPTPQWWHHIAKMTWREPDQSVASLMASVLHVFGDLVPSIRRIAPLAKPVAPISFHTAGFTFKTKTNPADTFDYSCSSWYPGIAVKPLNLIFLTYIYFLF</sequence>
<accession>A0AAV2QVG1</accession>
<keyword evidence="2" id="KW-0758">Storage protein</keyword>
<dbReference type="GO" id="GO:0005319">
    <property type="term" value="F:lipid transporter activity"/>
    <property type="evidence" value="ECO:0007669"/>
    <property type="project" value="InterPro"/>
</dbReference>
<keyword evidence="1 6" id="KW-0732">Signal</keyword>
<dbReference type="InterPro" id="IPR001747">
    <property type="entry name" value="Vitellogenin_N"/>
</dbReference>
<evidence type="ECO:0000259" key="7">
    <source>
        <dbReference type="PROSITE" id="PS51211"/>
    </source>
</evidence>
<name>A0AAV2QVG1_MEGNR</name>
<dbReference type="SMART" id="SM00638">
    <property type="entry name" value="LPD_N"/>
    <property type="match status" value="1"/>
</dbReference>
<protein>
    <recommendedName>
        <fullName evidence="7">Vitellogenin domain-containing protein</fullName>
    </recommendedName>
</protein>
<evidence type="ECO:0000256" key="3">
    <source>
        <dbReference type="ARBA" id="ARBA00023157"/>
    </source>
</evidence>
<comment type="caution">
    <text evidence="8">The sequence shown here is derived from an EMBL/GenBank/DDBJ whole genome shotgun (WGS) entry which is preliminary data.</text>
</comment>
<dbReference type="SUPFAM" id="SSF56968">
    <property type="entry name" value="Lipovitellin-phosvitin complex, beta-sheet shell regions"/>
    <property type="match status" value="1"/>
</dbReference>
<feature type="non-terminal residue" evidence="8">
    <location>
        <position position="751"/>
    </location>
</feature>
<dbReference type="PANTHER" id="PTHR23345:SF15">
    <property type="entry name" value="VITELLOGENIN 1-RELATED"/>
    <property type="match status" value="1"/>
</dbReference>
<gene>
    <name evidence="8" type="ORF">MNOR_LOCUS16823</name>
</gene>
<feature type="domain" description="Vitellogenin" evidence="7">
    <location>
        <begin position="17"/>
        <end position="751"/>
    </location>
</feature>
<evidence type="ECO:0000256" key="6">
    <source>
        <dbReference type="SAM" id="SignalP"/>
    </source>
</evidence>
<evidence type="ECO:0000256" key="4">
    <source>
        <dbReference type="ARBA" id="ARBA00023180"/>
    </source>
</evidence>
<keyword evidence="9" id="KW-1185">Reference proteome</keyword>
<dbReference type="InterPro" id="IPR015819">
    <property type="entry name" value="Lipid_transp_b-sht_shell"/>
</dbReference>
<dbReference type="Pfam" id="PF01347">
    <property type="entry name" value="Vitellogenin_N"/>
    <property type="match status" value="1"/>
</dbReference>
<comment type="caution">
    <text evidence="5">Lacks conserved residue(s) required for the propagation of feature annotation.</text>
</comment>
<feature type="chain" id="PRO_5043696558" description="Vitellogenin domain-containing protein" evidence="6">
    <location>
        <begin position="17"/>
        <end position="751"/>
    </location>
</feature>
<organism evidence="8 9">
    <name type="scientific">Meganyctiphanes norvegica</name>
    <name type="common">Northern krill</name>
    <name type="synonym">Thysanopoda norvegica</name>
    <dbReference type="NCBI Taxonomy" id="48144"/>
    <lineage>
        <taxon>Eukaryota</taxon>
        <taxon>Metazoa</taxon>
        <taxon>Ecdysozoa</taxon>
        <taxon>Arthropoda</taxon>
        <taxon>Crustacea</taxon>
        <taxon>Multicrustacea</taxon>
        <taxon>Malacostraca</taxon>
        <taxon>Eumalacostraca</taxon>
        <taxon>Eucarida</taxon>
        <taxon>Euphausiacea</taxon>
        <taxon>Euphausiidae</taxon>
        <taxon>Meganyctiphanes</taxon>
    </lineage>
</organism>
<dbReference type="Proteomes" id="UP001497623">
    <property type="component" value="Unassembled WGS sequence"/>
</dbReference>
<dbReference type="Gene3D" id="1.25.10.20">
    <property type="entry name" value="Vitellinogen, superhelical"/>
    <property type="match status" value="1"/>
</dbReference>
<dbReference type="AlphaFoldDB" id="A0AAV2QVG1"/>
<dbReference type="EMBL" id="CAXKWB010011248">
    <property type="protein sequence ID" value="CAL4100550.1"/>
    <property type="molecule type" value="Genomic_DNA"/>
</dbReference>
<proteinExistence type="predicted"/>
<reference evidence="8 9" key="1">
    <citation type="submission" date="2024-05" db="EMBL/GenBank/DDBJ databases">
        <authorList>
            <person name="Wallberg A."/>
        </authorList>
    </citation>
    <scope>NUCLEOTIDE SEQUENCE [LARGE SCALE GENOMIC DNA]</scope>
</reference>
<dbReference type="SUPFAM" id="SSF48431">
    <property type="entry name" value="Lipovitellin-phosvitin complex, superhelical domain"/>
    <property type="match status" value="1"/>
</dbReference>
<keyword evidence="4" id="KW-0325">Glycoprotein</keyword>
<dbReference type="Gene3D" id="2.30.230.10">
    <property type="entry name" value="Lipovitellin, beta-sheet shell regions, chain A"/>
    <property type="match status" value="1"/>
</dbReference>
<feature type="signal peptide" evidence="6">
    <location>
        <begin position="1"/>
        <end position="16"/>
    </location>
</feature>
<dbReference type="PANTHER" id="PTHR23345">
    <property type="entry name" value="VITELLOGENIN-RELATED"/>
    <property type="match status" value="1"/>
</dbReference>
<evidence type="ECO:0000256" key="1">
    <source>
        <dbReference type="ARBA" id="ARBA00022729"/>
    </source>
</evidence>
<evidence type="ECO:0000313" key="8">
    <source>
        <dbReference type="EMBL" id="CAL4100550.1"/>
    </source>
</evidence>
<dbReference type="InterPro" id="IPR011030">
    <property type="entry name" value="Lipovitellin_superhlx_dom"/>
</dbReference>
<evidence type="ECO:0000313" key="9">
    <source>
        <dbReference type="Proteomes" id="UP001497623"/>
    </source>
</evidence>